<dbReference type="OrthoDB" id="208599at2"/>
<sequence length="352" mass="39475">MAFKNFDLWLPAYLKNRAAHFAHPGKPERLWVTIADHYEPCGGNASTEIATARVRAWQERWPEIAAAAPKDVNGNQPCYTFFYPQEEYRSEVLEAIAEIVRTGVADVDVHIHHDHETNDGFRQKITEFCKRLHEDHGLLRTREGRLVFGFIHGNWALDNSRPDGRWCGVKGELQALLNLGCYADFTMPSLPSPTQSRVVNQIYWTTGDPALPRGFDKGIPATRGGGTKDGLLMIPGPLGVRYRDRLVPRMETGELAVYDPPTPYRVKRWLDLAPRIGGNVFLKLYAHGAREDNAGALLGTDGKPGTLAPMFRWIDEAARERNLEIRWVSAYGMFDAVDRVTRGVAQGAEVPA</sequence>
<organism evidence="1 2">
    <name type="scientific">Terriglobus saanensis (strain ATCC BAA-1853 / DSM 23119 / SP1PR4)</name>
    <dbReference type="NCBI Taxonomy" id="401053"/>
    <lineage>
        <taxon>Bacteria</taxon>
        <taxon>Pseudomonadati</taxon>
        <taxon>Acidobacteriota</taxon>
        <taxon>Terriglobia</taxon>
        <taxon>Terriglobales</taxon>
        <taxon>Acidobacteriaceae</taxon>
        <taxon>Terriglobus</taxon>
    </lineage>
</organism>
<proteinExistence type="predicted"/>
<accession>E8V400</accession>
<dbReference type="EMBL" id="CP002467">
    <property type="protein sequence ID" value="ADV81414.1"/>
    <property type="molecule type" value="Genomic_DNA"/>
</dbReference>
<dbReference type="RefSeq" id="WP_013567147.1">
    <property type="nucleotide sequence ID" value="NC_014963.1"/>
</dbReference>
<dbReference type="STRING" id="401053.AciPR4_0579"/>
<dbReference type="eggNOG" id="ENOG502Z917">
    <property type="taxonomic scope" value="Bacteria"/>
</dbReference>
<evidence type="ECO:0000313" key="1">
    <source>
        <dbReference type="EMBL" id="ADV81414.1"/>
    </source>
</evidence>
<dbReference type="Proteomes" id="UP000006844">
    <property type="component" value="Chromosome"/>
</dbReference>
<name>E8V400_TERSS</name>
<dbReference type="KEGG" id="tsa:AciPR4_0579"/>
<protein>
    <submittedName>
        <fullName evidence="1">Uncharacterized protein</fullName>
    </submittedName>
</protein>
<dbReference type="AlphaFoldDB" id="E8V400"/>
<dbReference type="HOGENOM" id="CLU_712975_0_0_0"/>
<keyword evidence="2" id="KW-1185">Reference proteome</keyword>
<evidence type="ECO:0000313" key="2">
    <source>
        <dbReference type="Proteomes" id="UP000006844"/>
    </source>
</evidence>
<reference evidence="1 2" key="1">
    <citation type="journal article" date="2012" name="Stand. Genomic Sci.">
        <title>Complete genome sequence of Terriglobus saanensis type strain SP1PR4(T), an Acidobacteria from tundra soil.</title>
        <authorList>
            <person name="Rawat S.R."/>
            <person name="Mannisto M.K."/>
            <person name="Starovoytov V."/>
            <person name="Goodwin L."/>
            <person name="Nolan M."/>
            <person name="Hauser L."/>
            <person name="Land M."/>
            <person name="Davenport K.W."/>
            <person name="Woyke T."/>
            <person name="Haggblom M.M."/>
        </authorList>
    </citation>
    <scope>NUCLEOTIDE SEQUENCE</scope>
    <source>
        <strain evidence="2">ATCC BAA-1853 / DSM 23119 / SP1PR4</strain>
    </source>
</reference>
<gene>
    <name evidence="1" type="ordered locus">AciPR4_0579</name>
</gene>